<evidence type="ECO:0000313" key="3">
    <source>
        <dbReference type="Proteomes" id="UP000185696"/>
    </source>
</evidence>
<accession>A0A7Z0WMX8</accession>
<keyword evidence="1" id="KW-0812">Transmembrane</keyword>
<sequence length="130" mass="13897">MPDREPTPEDGPLFRSAHDRADAIDRADGGPEKRRAWTRFVPTALAALAEGFLREALITGAVLFSVIAGVIGATSGDTVWAVICVVSGVVGVVAMLVAVARHWSFGRQWAVILGVFVLQAAVMVAFWQTH</sequence>
<evidence type="ECO:0000256" key="1">
    <source>
        <dbReference type="SAM" id="Phobius"/>
    </source>
</evidence>
<organism evidence="2 3">
    <name type="scientific">Actinophytocola xinjiangensis</name>
    <dbReference type="NCBI Taxonomy" id="485602"/>
    <lineage>
        <taxon>Bacteria</taxon>
        <taxon>Bacillati</taxon>
        <taxon>Actinomycetota</taxon>
        <taxon>Actinomycetes</taxon>
        <taxon>Pseudonocardiales</taxon>
        <taxon>Pseudonocardiaceae</taxon>
    </lineage>
</organism>
<feature type="transmembrane region" description="Helical" evidence="1">
    <location>
        <begin position="56"/>
        <end position="73"/>
    </location>
</feature>
<dbReference type="OrthoDB" id="3694882at2"/>
<gene>
    <name evidence="2" type="ORF">BLA60_14260</name>
</gene>
<protein>
    <submittedName>
        <fullName evidence="2">Uncharacterized protein</fullName>
    </submittedName>
</protein>
<dbReference type="Proteomes" id="UP000185696">
    <property type="component" value="Unassembled WGS sequence"/>
</dbReference>
<name>A0A7Z0WMX8_9PSEU</name>
<dbReference type="RefSeq" id="WP_075133308.1">
    <property type="nucleotide sequence ID" value="NZ_MSIF01000005.1"/>
</dbReference>
<feature type="transmembrane region" description="Helical" evidence="1">
    <location>
        <begin position="109"/>
        <end position="127"/>
    </location>
</feature>
<dbReference type="EMBL" id="MSIF01000005">
    <property type="protein sequence ID" value="OLF11147.1"/>
    <property type="molecule type" value="Genomic_DNA"/>
</dbReference>
<evidence type="ECO:0000313" key="2">
    <source>
        <dbReference type="EMBL" id="OLF11147.1"/>
    </source>
</evidence>
<dbReference type="AlphaFoldDB" id="A0A7Z0WMX8"/>
<keyword evidence="1" id="KW-0472">Membrane</keyword>
<feature type="transmembrane region" description="Helical" evidence="1">
    <location>
        <begin position="79"/>
        <end position="100"/>
    </location>
</feature>
<keyword evidence="3" id="KW-1185">Reference proteome</keyword>
<proteinExistence type="predicted"/>
<comment type="caution">
    <text evidence="2">The sequence shown here is derived from an EMBL/GenBank/DDBJ whole genome shotgun (WGS) entry which is preliminary data.</text>
</comment>
<reference evidence="2 3" key="1">
    <citation type="submission" date="2016-12" db="EMBL/GenBank/DDBJ databases">
        <title>The draft genome sequence of Actinophytocola xinjiangensis.</title>
        <authorList>
            <person name="Wang W."/>
            <person name="Yuan L."/>
        </authorList>
    </citation>
    <scope>NUCLEOTIDE SEQUENCE [LARGE SCALE GENOMIC DNA]</scope>
    <source>
        <strain evidence="2 3">CGMCC 4.4663</strain>
    </source>
</reference>
<keyword evidence="1" id="KW-1133">Transmembrane helix</keyword>